<dbReference type="GO" id="GO:0005886">
    <property type="term" value="C:plasma membrane"/>
    <property type="evidence" value="ECO:0007669"/>
    <property type="project" value="TreeGrafter"/>
</dbReference>
<evidence type="ECO:0000256" key="8">
    <source>
        <dbReference type="ARBA" id="ARBA00023170"/>
    </source>
</evidence>
<keyword evidence="9" id="KW-0807">Transducer</keyword>
<evidence type="ECO:0000256" key="6">
    <source>
        <dbReference type="ARBA" id="ARBA00023040"/>
    </source>
</evidence>
<keyword evidence="8" id="KW-0675">Receptor</keyword>
<evidence type="ECO:0000256" key="3">
    <source>
        <dbReference type="ARBA" id="ARBA00022507"/>
    </source>
</evidence>
<evidence type="ECO:0008006" key="14">
    <source>
        <dbReference type="Google" id="ProtNLM"/>
    </source>
</evidence>
<evidence type="ECO:0000256" key="7">
    <source>
        <dbReference type="ARBA" id="ARBA00023136"/>
    </source>
</evidence>
<feature type="transmembrane region" description="Helical" evidence="11">
    <location>
        <begin position="6"/>
        <end position="23"/>
    </location>
</feature>
<feature type="transmembrane region" description="Helical" evidence="11">
    <location>
        <begin position="267"/>
        <end position="285"/>
    </location>
</feature>
<dbReference type="PANTHER" id="PTHR28097">
    <property type="entry name" value="PHEROMONE A FACTOR RECEPTOR"/>
    <property type="match status" value="1"/>
</dbReference>
<evidence type="ECO:0000256" key="1">
    <source>
        <dbReference type="ARBA" id="ARBA00004141"/>
    </source>
</evidence>
<dbReference type="PRINTS" id="PR00900">
    <property type="entry name" value="PHEROMONEAR"/>
</dbReference>
<name>A0A8H5BTI2_9AGAR</name>
<comment type="caution">
    <text evidence="12">The sequence shown here is derived from an EMBL/GenBank/DDBJ whole genome shotgun (WGS) entry which is preliminary data.</text>
</comment>
<evidence type="ECO:0000256" key="5">
    <source>
        <dbReference type="ARBA" id="ARBA00022989"/>
    </source>
</evidence>
<protein>
    <recommendedName>
        <fullName evidence="14">STE3-domain-containing protein</fullName>
    </recommendedName>
</protein>
<feature type="transmembrane region" description="Helical" evidence="11">
    <location>
        <begin position="30"/>
        <end position="52"/>
    </location>
</feature>
<organism evidence="12 13">
    <name type="scientific">Psilocybe cf. subviscida</name>
    <dbReference type="NCBI Taxonomy" id="2480587"/>
    <lineage>
        <taxon>Eukaryota</taxon>
        <taxon>Fungi</taxon>
        <taxon>Dikarya</taxon>
        <taxon>Basidiomycota</taxon>
        <taxon>Agaricomycotina</taxon>
        <taxon>Agaricomycetes</taxon>
        <taxon>Agaricomycetidae</taxon>
        <taxon>Agaricales</taxon>
        <taxon>Agaricineae</taxon>
        <taxon>Strophariaceae</taxon>
        <taxon>Psilocybe</taxon>
    </lineage>
</organism>
<dbReference type="InterPro" id="IPR001499">
    <property type="entry name" value="GPCR_STE3"/>
</dbReference>
<feature type="transmembrane region" description="Helical" evidence="11">
    <location>
        <begin position="202"/>
        <end position="226"/>
    </location>
</feature>
<keyword evidence="7 11" id="KW-0472">Membrane</keyword>
<dbReference type="Proteomes" id="UP000567179">
    <property type="component" value="Unassembled WGS sequence"/>
</dbReference>
<comment type="similarity">
    <text evidence="2">Belongs to the G-protein coupled receptor 4 family.</text>
</comment>
<keyword evidence="3" id="KW-0589">Pheromone response</keyword>
<keyword evidence="5 11" id="KW-1133">Transmembrane helix</keyword>
<feature type="compositionally biased region" description="Low complexity" evidence="10">
    <location>
        <begin position="420"/>
        <end position="432"/>
    </location>
</feature>
<reference evidence="12 13" key="1">
    <citation type="journal article" date="2020" name="ISME J.">
        <title>Uncovering the hidden diversity of litter-decomposition mechanisms in mushroom-forming fungi.</title>
        <authorList>
            <person name="Floudas D."/>
            <person name="Bentzer J."/>
            <person name="Ahren D."/>
            <person name="Johansson T."/>
            <person name="Persson P."/>
            <person name="Tunlid A."/>
        </authorList>
    </citation>
    <scope>NUCLEOTIDE SEQUENCE [LARGE SCALE GENOMIC DNA]</scope>
    <source>
        <strain evidence="12 13">CBS 101986</strain>
    </source>
</reference>
<dbReference type="EMBL" id="JAACJJ010000002">
    <property type="protein sequence ID" value="KAF5329269.1"/>
    <property type="molecule type" value="Genomic_DNA"/>
</dbReference>
<accession>A0A8H5BTI2</accession>
<dbReference type="PANTHER" id="PTHR28097:SF1">
    <property type="entry name" value="PHEROMONE A FACTOR RECEPTOR"/>
    <property type="match status" value="1"/>
</dbReference>
<keyword evidence="6" id="KW-0297">G-protein coupled receptor</keyword>
<feature type="region of interest" description="Disordered" evidence="10">
    <location>
        <begin position="410"/>
        <end position="432"/>
    </location>
</feature>
<keyword evidence="13" id="KW-1185">Reference proteome</keyword>
<dbReference type="CDD" id="cd14966">
    <property type="entry name" value="7tmD_STE3"/>
    <property type="match status" value="1"/>
</dbReference>
<dbReference type="GO" id="GO:0000750">
    <property type="term" value="P:pheromone-dependent signal transduction involved in conjugation with cellular fusion"/>
    <property type="evidence" value="ECO:0007669"/>
    <property type="project" value="TreeGrafter"/>
</dbReference>
<gene>
    <name evidence="12" type="ORF">D9619_009308</name>
</gene>
<dbReference type="GO" id="GO:0004933">
    <property type="term" value="F:mating-type a-factor pheromone receptor activity"/>
    <property type="evidence" value="ECO:0007669"/>
    <property type="project" value="InterPro"/>
</dbReference>
<evidence type="ECO:0000256" key="4">
    <source>
        <dbReference type="ARBA" id="ARBA00022692"/>
    </source>
</evidence>
<evidence type="ECO:0000256" key="9">
    <source>
        <dbReference type="ARBA" id="ARBA00023224"/>
    </source>
</evidence>
<dbReference type="InterPro" id="IPR001546">
    <property type="entry name" value="GPCR_Pheromne_A_rcpt"/>
</dbReference>
<evidence type="ECO:0000256" key="10">
    <source>
        <dbReference type="SAM" id="MobiDB-lite"/>
    </source>
</evidence>
<feature type="region of interest" description="Disordered" evidence="10">
    <location>
        <begin position="477"/>
        <end position="497"/>
    </location>
</feature>
<evidence type="ECO:0000313" key="12">
    <source>
        <dbReference type="EMBL" id="KAF5329269.1"/>
    </source>
</evidence>
<comment type="subcellular location">
    <subcellularLocation>
        <location evidence="1">Membrane</location>
        <topology evidence="1">Multi-pass membrane protein</topology>
    </subcellularLocation>
</comment>
<evidence type="ECO:0000313" key="13">
    <source>
        <dbReference type="Proteomes" id="UP000567179"/>
    </source>
</evidence>
<dbReference type="PRINTS" id="PR00899">
    <property type="entry name" value="GPCRSTE3"/>
</dbReference>
<feature type="transmembrane region" description="Helical" evidence="11">
    <location>
        <begin position="111"/>
        <end position="130"/>
    </location>
</feature>
<dbReference type="AlphaFoldDB" id="A0A8H5BTI2"/>
<evidence type="ECO:0000256" key="2">
    <source>
        <dbReference type="ARBA" id="ARBA00011085"/>
    </source>
</evidence>
<sequence length="583" mass="64943">MRYPQLPIFSLLAAVLVLIPLPWHWRARNVATLALIFWLSVVNLIYGVNSLIWAGNVDYRIPVWCDITTKVVVGASYALPLSTLCICKHLEMVSSSRKVSYDSRDRRRRMIFEVVLCFLVPILFMALHYIVQGHRFDIFEDFGCQAAMFISIQAVFIIWFPQLLFSIITFIYASLALYNFLRRRLTFAAHLQNSNSALTTNRYMRLIAMSLAQMVCGTSLTSYNLYNNVKVGLRPWTSWADVHSDWNRADQWLLDELPPAFVNSMFLLWWAMPISAYIFFVFFGFGEEAKKEYKRFFAWFRKAVLRRPADDKKELPMCSFPSSRSPKPLHLVNLKSSNGLSSSTSSPSDAFHSKSANSVSSHLSQSTITLAPSPGSAFEFKKPKSDEISEAAPDYYASYPWTTPQPRTLIGQPIRPWETPAAKDSPLPDLPADALANANPDDSFATGASSIADETFTISTFSYYENVGSMSMGMGMPPRSRTPVSPTSTCVPSSPSPAVSVYTPHPLPAPPRRSPVPVAKLDSTPWPAPIPTPVMAAPRLSSEDADVPQDVGPLSYTQTSTLGVSGGGIHVTIERKASADRIY</sequence>
<dbReference type="Pfam" id="PF02076">
    <property type="entry name" value="STE3"/>
    <property type="match status" value="1"/>
</dbReference>
<evidence type="ECO:0000256" key="11">
    <source>
        <dbReference type="SAM" id="Phobius"/>
    </source>
</evidence>
<proteinExistence type="inferred from homology"/>
<feature type="transmembrane region" description="Helical" evidence="11">
    <location>
        <begin position="150"/>
        <end position="181"/>
    </location>
</feature>
<dbReference type="OrthoDB" id="2874149at2759"/>
<keyword evidence="4 11" id="KW-0812">Transmembrane</keyword>